<evidence type="ECO:0000313" key="3">
    <source>
        <dbReference type="Proteomes" id="UP000499080"/>
    </source>
</evidence>
<organism evidence="2 3">
    <name type="scientific">Araneus ventricosus</name>
    <name type="common">Orbweaver spider</name>
    <name type="synonym">Epeira ventricosa</name>
    <dbReference type="NCBI Taxonomy" id="182803"/>
    <lineage>
        <taxon>Eukaryota</taxon>
        <taxon>Metazoa</taxon>
        <taxon>Ecdysozoa</taxon>
        <taxon>Arthropoda</taxon>
        <taxon>Chelicerata</taxon>
        <taxon>Arachnida</taxon>
        <taxon>Araneae</taxon>
        <taxon>Araneomorphae</taxon>
        <taxon>Entelegynae</taxon>
        <taxon>Araneoidea</taxon>
        <taxon>Araneidae</taxon>
        <taxon>Araneus</taxon>
    </lineage>
</organism>
<dbReference type="AlphaFoldDB" id="A0A4Y2B0H5"/>
<proteinExistence type="predicted"/>
<feature type="compositionally biased region" description="Basic and acidic residues" evidence="1">
    <location>
        <begin position="1"/>
        <end position="17"/>
    </location>
</feature>
<feature type="compositionally biased region" description="Basic and acidic residues" evidence="1">
    <location>
        <begin position="77"/>
        <end position="102"/>
    </location>
</feature>
<comment type="caution">
    <text evidence="2">The sequence shown here is derived from an EMBL/GenBank/DDBJ whole genome shotgun (WGS) entry which is preliminary data.</text>
</comment>
<name>A0A4Y2B0H5_ARAVE</name>
<dbReference type="EMBL" id="BGPR01000044">
    <property type="protein sequence ID" value="GBL85620.1"/>
    <property type="molecule type" value="Genomic_DNA"/>
</dbReference>
<gene>
    <name evidence="2" type="ORF">AVEN_193090_1</name>
</gene>
<feature type="region of interest" description="Disordered" evidence="1">
    <location>
        <begin position="1"/>
        <end position="150"/>
    </location>
</feature>
<sequence>MEDLIEDRSPTTEKTKSEASSSNSVERSSAQDGQTYSEAHHRLTAKQKAAIDRSLASDAKRVAENATKKQKASIDISPERKKVAAAKDKKPRKTSKDADGKKGTVQSKSPEKKKAAAAKDKKPRKTSKNAGGKKETIQAKAAKSTKKRQSLVKLQNEWNVKVQN</sequence>
<feature type="compositionally biased region" description="Basic and acidic residues" evidence="1">
    <location>
        <begin position="58"/>
        <end position="67"/>
    </location>
</feature>
<protein>
    <submittedName>
        <fullName evidence="2">Uncharacterized protein</fullName>
    </submittedName>
</protein>
<feature type="compositionally biased region" description="Low complexity" evidence="1">
    <location>
        <begin position="18"/>
        <end position="28"/>
    </location>
</feature>
<reference evidence="2 3" key="1">
    <citation type="journal article" date="2019" name="Sci. Rep.">
        <title>Orb-weaving spider Araneus ventricosus genome elucidates the spidroin gene catalogue.</title>
        <authorList>
            <person name="Kono N."/>
            <person name="Nakamura H."/>
            <person name="Ohtoshi R."/>
            <person name="Moran D.A.P."/>
            <person name="Shinohara A."/>
            <person name="Yoshida Y."/>
            <person name="Fujiwara M."/>
            <person name="Mori M."/>
            <person name="Tomita M."/>
            <person name="Arakawa K."/>
        </authorList>
    </citation>
    <scope>NUCLEOTIDE SEQUENCE [LARGE SCALE GENOMIC DNA]</scope>
</reference>
<feature type="compositionally biased region" description="Basic and acidic residues" evidence="1">
    <location>
        <begin position="109"/>
        <end position="120"/>
    </location>
</feature>
<evidence type="ECO:0000313" key="2">
    <source>
        <dbReference type="EMBL" id="GBL85620.1"/>
    </source>
</evidence>
<keyword evidence="3" id="KW-1185">Reference proteome</keyword>
<dbReference type="Proteomes" id="UP000499080">
    <property type="component" value="Unassembled WGS sequence"/>
</dbReference>
<accession>A0A4Y2B0H5</accession>
<evidence type="ECO:0000256" key="1">
    <source>
        <dbReference type="SAM" id="MobiDB-lite"/>
    </source>
</evidence>